<name>A0A0M0GQK4_9BACI</name>
<dbReference type="OrthoDB" id="2934478at2"/>
<protein>
    <submittedName>
        <fullName evidence="2">Uncharacterized protein</fullName>
    </submittedName>
</protein>
<accession>A0A0M0GQK4</accession>
<dbReference type="AlphaFoldDB" id="A0A0M0GQK4"/>
<dbReference type="Proteomes" id="UP000037405">
    <property type="component" value="Unassembled WGS sequence"/>
</dbReference>
<sequence length="171" mass="20442">MNRLDPIQLNQLIIHYKSEMQRFKQEYEELESTSSRKAILSLKRQIEELKEVNRQLTERSAKEDIARHSLSFLIRDNEDIVKNDKAEIERLKETVLQLEAELAKERHHKESTHGEFTKIIDEKNEEIRKLITSINEEKKRQNEVAEALERLKQRFLALKAGYMRSMQRGQR</sequence>
<dbReference type="RefSeq" id="WP_053427233.1">
    <property type="nucleotide sequence ID" value="NZ_LGUE01000001.1"/>
</dbReference>
<feature type="coiled-coil region" evidence="1">
    <location>
        <begin position="13"/>
        <end position="154"/>
    </location>
</feature>
<reference evidence="3" key="1">
    <citation type="submission" date="2015-07" db="EMBL/GenBank/DDBJ databases">
        <title>Fjat-14235 jcm11544.</title>
        <authorList>
            <person name="Liu B."/>
            <person name="Wang J."/>
            <person name="Zhu Y."/>
            <person name="Liu G."/>
            <person name="Chen Q."/>
            <person name="Chen Z."/>
            <person name="Lan J."/>
            <person name="Che J."/>
            <person name="Ge C."/>
            <person name="Shi H."/>
            <person name="Pan Z."/>
            <person name="Liu X."/>
        </authorList>
    </citation>
    <scope>NUCLEOTIDE SEQUENCE [LARGE SCALE GENOMIC DNA]</scope>
    <source>
        <strain evidence="3">JCM 11544</strain>
    </source>
</reference>
<evidence type="ECO:0000256" key="1">
    <source>
        <dbReference type="SAM" id="Coils"/>
    </source>
</evidence>
<evidence type="ECO:0000313" key="2">
    <source>
        <dbReference type="EMBL" id="KON92033.1"/>
    </source>
</evidence>
<gene>
    <name evidence="2" type="ORF">AF331_06115</name>
</gene>
<dbReference type="PATRIC" id="fig|189381.12.peg.1364"/>
<keyword evidence="1" id="KW-0175">Coiled coil</keyword>
<evidence type="ECO:0000313" key="3">
    <source>
        <dbReference type="Proteomes" id="UP000037405"/>
    </source>
</evidence>
<comment type="caution">
    <text evidence="2">The sequence shown here is derived from an EMBL/GenBank/DDBJ whole genome shotgun (WGS) entry which is preliminary data.</text>
</comment>
<keyword evidence="3" id="KW-1185">Reference proteome</keyword>
<proteinExistence type="predicted"/>
<organism evidence="2 3">
    <name type="scientific">Rossellomorea marisflavi</name>
    <dbReference type="NCBI Taxonomy" id="189381"/>
    <lineage>
        <taxon>Bacteria</taxon>
        <taxon>Bacillati</taxon>
        <taxon>Bacillota</taxon>
        <taxon>Bacilli</taxon>
        <taxon>Bacillales</taxon>
        <taxon>Bacillaceae</taxon>
        <taxon>Rossellomorea</taxon>
    </lineage>
</organism>
<dbReference type="EMBL" id="LGUE01000001">
    <property type="protein sequence ID" value="KON92033.1"/>
    <property type="molecule type" value="Genomic_DNA"/>
</dbReference>